<evidence type="ECO:0000313" key="2">
    <source>
        <dbReference type="EMBL" id="CAD8154517.1"/>
    </source>
</evidence>
<sequence>MQIKQQQFIMKGKVEISSSQELKHLIEESQIQLTQVGVAINGHFIKYENVMMIGTSGGSALLCLKAEGQEDEDDGQIGSTVIQQLNAQQAGINIQGSLTVQIWCESRDDFVKEFKRLQQECIKEKPLEQILSSDEEEEDEEEMEQQMEIE</sequence>
<dbReference type="Proteomes" id="UP000683925">
    <property type="component" value="Unassembled WGS sequence"/>
</dbReference>
<evidence type="ECO:0000313" key="3">
    <source>
        <dbReference type="Proteomes" id="UP000683925"/>
    </source>
</evidence>
<keyword evidence="3" id="KW-1185">Reference proteome</keyword>
<name>A0A8S1TSH6_PAROT</name>
<protein>
    <submittedName>
        <fullName evidence="2">Uncharacterized protein</fullName>
    </submittedName>
</protein>
<comment type="caution">
    <text evidence="2">The sequence shown here is derived from an EMBL/GenBank/DDBJ whole genome shotgun (WGS) entry which is preliminary data.</text>
</comment>
<dbReference type="OrthoDB" id="305313at2759"/>
<dbReference type="OMA" id="IKYENVM"/>
<proteinExistence type="predicted"/>
<dbReference type="EMBL" id="CAJJDP010000029">
    <property type="protein sequence ID" value="CAD8154517.1"/>
    <property type="molecule type" value="Genomic_DNA"/>
</dbReference>
<dbReference type="AlphaFoldDB" id="A0A8S1TSH6"/>
<reference evidence="2" key="1">
    <citation type="submission" date="2021-01" db="EMBL/GenBank/DDBJ databases">
        <authorList>
            <consortium name="Genoscope - CEA"/>
            <person name="William W."/>
        </authorList>
    </citation>
    <scope>NUCLEOTIDE SEQUENCE</scope>
</reference>
<evidence type="ECO:0000256" key="1">
    <source>
        <dbReference type="SAM" id="MobiDB-lite"/>
    </source>
</evidence>
<feature type="region of interest" description="Disordered" evidence="1">
    <location>
        <begin position="127"/>
        <end position="150"/>
    </location>
</feature>
<accession>A0A8S1TSH6</accession>
<gene>
    <name evidence="2" type="ORF">POCTA_138.1.T0290214</name>
</gene>
<organism evidence="2 3">
    <name type="scientific">Paramecium octaurelia</name>
    <dbReference type="NCBI Taxonomy" id="43137"/>
    <lineage>
        <taxon>Eukaryota</taxon>
        <taxon>Sar</taxon>
        <taxon>Alveolata</taxon>
        <taxon>Ciliophora</taxon>
        <taxon>Intramacronucleata</taxon>
        <taxon>Oligohymenophorea</taxon>
        <taxon>Peniculida</taxon>
        <taxon>Parameciidae</taxon>
        <taxon>Paramecium</taxon>
    </lineage>
</organism>
<feature type="compositionally biased region" description="Acidic residues" evidence="1">
    <location>
        <begin position="133"/>
        <end position="150"/>
    </location>
</feature>